<dbReference type="RefSeq" id="WP_256321478.1">
    <property type="nucleotide sequence ID" value="NZ_JANGCN010000002.1"/>
</dbReference>
<comment type="similarity">
    <text evidence="2">Belongs to the 'phage' integrase family.</text>
</comment>
<name>A0AAW5KEN6_9FIRM</name>
<feature type="domain" description="Tyr recombinase" evidence="7">
    <location>
        <begin position="170"/>
        <end position="374"/>
    </location>
</feature>
<protein>
    <submittedName>
        <fullName evidence="9">Tyrosine-type recombinase/integrase</fullName>
    </submittedName>
</protein>
<dbReference type="Pfam" id="PF14659">
    <property type="entry name" value="Phage_int_SAM_3"/>
    <property type="match status" value="1"/>
</dbReference>
<comment type="function">
    <text evidence="1">Site-specific tyrosine recombinase, which acts by catalyzing the cutting and rejoining of the recombining DNA molecules.</text>
</comment>
<dbReference type="Pfam" id="PF00589">
    <property type="entry name" value="Phage_integrase"/>
    <property type="match status" value="1"/>
</dbReference>
<dbReference type="SUPFAM" id="SSF56349">
    <property type="entry name" value="DNA breaking-rejoining enzymes"/>
    <property type="match status" value="1"/>
</dbReference>
<reference evidence="9" key="1">
    <citation type="submission" date="2022-06" db="EMBL/GenBank/DDBJ databases">
        <title>Isolation of gut microbiota from human fecal samples.</title>
        <authorList>
            <person name="Pamer E.G."/>
            <person name="Barat B."/>
            <person name="Waligurski E."/>
            <person name="Medina S."/>
            <person name="Paddock L."/>
            <person name="Mostad J."/>
        </authorList>
    </citation>
    <scope>NUCLEOTIDE SEQUENCE</scope>
    <source>
        <strain evidence="9">DFI.5.57</strain>
    </source>
</reference>
<dbReference type="InterPro" id="IPR011010">
    <property type="entry name" value="DNA_brk_join_enz"/>
</dbReference>
<feature type="domain" description="Core-binding (CB)" evidence="8">
    <location>
        <begin position="71"/>
        <end position="148"/>
    </location>
</feature>
<dbReference type="AlphaFoldDB" id="A0AAW5KEN6"/>
<dbReference type="InterPro" id="IPR004107">
    <property type="entry name" value="Integrase_SAM-like_N"/>
</dbReference>
<dbReference type="InterPro" id="IPR010998">
    <property type="entry name" value="Integrase_recombinase_N"/>
</dbReference>
<dbReference type="CDD" id="cd01189">
    <property type="entry name" value="INT_ICEBs1_C_like"/>
    <property type="match status" value="1"/>
</dbReference>
<dbReference type="PANTHER" id="PTHR30629:SF2">
    <property type="entry name" value="PROPHAGE INTEGRASE INTS-RELATED"/>
    <property type="match status" value="1"/>
</dbReference>
<dbReference type="Proteomes" id="UP001206236">
    <property type="component" value="Unassembled WGS sequence"/>
</dbReference>
<evidence type="ECO:0000313" key="9">
    <source>
        <dbReference type="EMBL" id="MCQ5152009.1"/>
    </source>
</evidence>
<dbReference type="GO" id="GO:0006310">
    <property type="term" value="P:DNA recombination"/>
    <property type="evidence" value="ECO:0007669"/>
    <property type="project" value="UniProtKB-KW"/>
</dbReference>
<dbReference type="PROSITE" id="PS51898">
    <property type="entry name" value="TYR_RECOMBINASE"/>
    <property type="match status" value="1"/>
</dbReference>
<dbReference type="InterPro" id="IPR002104">
    <property type="entry name" value="Integrase_catalytic"/>
</dbReference>
<evidence type="ECO:0000259" key="8">
    <source>
        <dbReference type="PROSITE" id="PS51900"/>
    </source>
</evidence>
<proteinExistence type="inferred from homology"/>
<evidence type="ECO:0000256" key="3">
    <source>
        <dbReference type="ARBA" id="ARBA00022908"/>
    </source>
</evidence>
<evidence type="ECO:0000259" key="7">
    <source>
        <dbReference type="PROSITE" id="PS51898"/>
    </source>
</evidence>
<dbReference type="GO" id="GO:0015074">
    <property type="term" value="P:DNA integration"/>
    <property type="evidence" value="ECO:0007669"/>
    <property type="project" value="UniProtKB-KW"/>
</dbReference>
<dbReference type="EMBL" id="JANGCN010000002">
    <property type="protein sequence ID" value="MCQ5152009.1"/>
    <property type="molecule type" value="Genomic_DNA"/>
</dbReference>
<gene>
    <name evidence="9" type="ORF">NE632_01685</name>
</gene>
<comment type="caution">
    <text evidence="9">The sequence shown here is derived from an EMBL/GenBank/DDBJ whole genome shotgun (WGS) entry which is preliminary data.</text>
</comment>
<dbReference type="InterPro" id="IPR050808">
    <property type="entry name" value="Phage_Integrase"/>
</dbReference>
<evidence type="ECO:0000256" key="1">
    <source>
        <dbReference type="ARBA" id="ARBA00003283"/>
    </source>
</evidence>
<evidence type="ECO:0000256" key="2">
    <source>
        <dbReference type="ARBA" id="ARBA00008857"/>
    </source>
</evidence>
<dbReference type="InterPro" id="IPR013762">
    <property type="entry name" value="Integrase-like_cat_sf"/>
</dbReference>
<evidence type="ECO:0000256" key="4">
    <source>
        <dbReference type="ARBA" id="ARBA00023125"/>
    </source>
</evidence>
<dbReference type="GO" id="GO:0003677">
    <property type="term" value="F:DNA binding"/>
    <property type="evidence" value="ECO:0007669"/>
    <property type="project" value="UniProtKB-UniRule"/>
</dbReference>
<dbReference type="InterPro" id="IPR044068">
    <property type="entry name" value="CB"/>
</dbReference>
<organism evidence="9 10">
    <name type="scientific">Ruminococcus bicirculans</name>
    <name type="common">ex Wegman et al. 2014</name>
    <dbReference type="NCBI Taxonomy" id="1160721"/>
    <lineage>
        <taxon>Bacteria</taxon>
        <taxon>Bacillati</taxon>
        <taxon>Bacillota</taxon>
        <taxon>Clostridia</taxon>
        <taxon>Eubacteriales</taxon>
        <taxon>Oscillospiraceae</taxon>
        <taxon>Ruminococcus</taxon>
    </lineage>
</organism>
<sequence length="378" mass="43622">MATITKRGDTFRIKVSLGYDTEHKQIVKSTTFKPPQGVTSKKAEKLAQQFAYDFENKCKDYTELNENMRSSELADWYFENYASIELKPSTAYTYKGQYNNHIKPVIGNMKLKDITTPKLTRIMKSLTLNPQTVKKVYVVIQSIFRRGAEQGFIRDTPCRNVILPKRKKSRKNKALEEDKLKRFMEYLESKPWDEDFKRIIKVLLYTGMRSGECLGLAWEDIDFENNTISINHTLTDIGGKHELTDPKTESSIRIIGMGQELKKVLLAQKEYIEKLKYALGDDFAHPEMVFVSARGNYRDRNSVYQSLKRFTKGTEFEDMTLHQLRHCNATMLLNSGIDLKVVSEHLGHCDVNVTADIYADVLRKTKARTAEQIELCLA</sequence>
<keyword evidence="3" id="KW-0229">DNA integration</keyword>
<evidence type="ECO:0000256" key="5">
    <source>
        <dbReference type="ARBA" id="ARBA00023172"/>
    </source>
</evidence>
<dbReference type="Gene3D" id="1.10.443.10">
    <property type="entry name" value="Intergrase catalytic core"/>
    <property type="match status" value="1"/>
</dbReference>
<keyword evidence="4 6" id="KW-0238">DNA-binding</keyword>
<evidence type="ECO:0000313" key="10">
    <source>
        <dbReference type="Proteomes" id="UP001206236"/>
    </source>
</evidence>
<evidence type="ECO:0000256" key="6">
    <source>
        <dbReference type="PROSITE-ProRule" id="PRU01248"/>
    </source>
</evidence>
<keyword evidence="5" id="KW-0233">DNA recombination</keyword>
<accession>A0AAW5KEN6</accession>
<dbReference type="PANTHER" id="PTHR30629">
    <property type="entry name" value="PROPHAGE INTEGRASE"/>
    <property type="match status" value="1"/>
</dbReference>
<dbReference type="PROSITE" id="PS51900">
    <property type="entry name" value="CB"/>
    <property type="match status" value="1"/>
</dbReference>
<dbReference type="Gene3D" id="1.10.150.130">
    <property type="match status" value="1"/>
</dbReference>